<keyword evidence="2 5" id="KW-0545">Nucleotide biosynthesis</keyword>
<feature type="binding site" evidence="5">
    <location>
        <position position="38"/>
    </location>
    <ligand>
        <name>AMP</name>
        <dbReference type="ChEBI" id="CHEBI:456215"/>
    </ligand>
</feature>
<dbReference type="GO" id="GO:0005737">
    <property type="term" value="C:cytoplasm"/>
    <property type="evidence" value="ECO:0007669"/>
    <property type="project" value="UniProtKB-SubCell"/>
</dbReference>
<dbReference type="GO" id="GO:0004017">
    <property type="term" value="F:AMP kinase activity"/>
    <property type="evidence" value="ECO:0007669"/>
    <property type="project" value="UniProtKB-UniRule"/>
</dbReference>
<feature type="binding site" evidence="5">
    <location>
        <begin position="132"/>
        <end position="133"/>
    </location>
    <ligand>
        <name>ATP</name>
        <dbReference type="ChEBI" id="CHEBI:30616"/>
    </ligand>
</feature>
<evidence type="ECO:0000256" key="5">
    <source>
        <dbReference type="HAMAP-Rule" id="MF_00235"/>
    </source>
</evidence>
<keyword evidence="3 5" id="KW-0547">Nucleotide-binding</keyword>
<dbReference type="SUPFAM" id="SSF52540">
    <property type="entry name" value="P-loop containing nucleoside triphosphate hydrolases"/>
    <property type="match status" value="1"/>
</dbReference>
<dbReference type="CDD" id="cd01428">
    <property type="entry name" value="ADK"/>
    <property type="match status" value="1"/>
</dbReference>
<dbReference type="Pfam" id="PF05191">
    <property type="entry name" value="ADK_lid"/>
    <property type="match status" value="1"/>
</dbReference>
<dbReference type="FunFam" id="3.40.50.300:FF:000106">
    <property type="entry name" value="Adenylate kinase mitochondrial"/>
    <property type="match status" value="1"/>
</dbReference>
<feature type="binding site" evidence="5">
    <location>
        <begin position="86"/>
        <end position="89"/>
    </location>
    <ligand>
        <name>AMP</name>
        <dbReference type="ChEBI" id="CHEBI:456215"/>
    </ligand>
</feature>
<organism evidence="9 10">
    <name type="scientific">Brevinema andersonii</name>
    <dbReference type="NCBI Taxonomy" id="34097"/>
    <lineage>
        <taxon>Bacteria</taxon>
        <taxon>Pseudomonadati</taxon>
        <taxon>Spirochaetota</taxon>
        <taxon>Spirochaetia</taxon>
        <taxon>Brevinematales</taxon>
        <taxon>Brevinemataceae</taxon>
        <taxon>Brevinema</taxon>
    </lineage>
</organism>
<feature type="binding site" evidence="5">
    <location>
        <position position="93"/>
    </location>
    <ligand>
        <name>AMP</name>
        <dbReference type="ChEBI" id="CHEBI:456215"/>
    </ligand>
</feature>
<comment type="subcellular location">
    <subcellularLocation>
        <location evidence="5 7">Cytoplasm</location>
    </subcellularLocation>
</comment>
<comment type="caution">
    <text evidence="5">Lacks conserved residue(s) required for the propagation of feature annotation.</text>
</comment>
<comment type="similarity">
    <text evidence="5 6">Belongs to the adenylate kinase family.</text>
</comment>
<feature type="domain" description="Adenylate kinase active site lid" evidence="8">
    <location>
        <begin position="123"/>
        <end position="158"/>
    </location>
</feature>
<feature type="binding site" evidence="5">
    <location>
        <begin position="12"/>
        <end position="17"/>
    </location>
    <ligand>
        <name>ATP</name>
        <dbReference type="ChEBI" id="CHEBI:30616"/>
    </ligand>
</feature>
<evidence type="ECO:0000313" key="9">
    <source>
        <dbReference type="EMBL" id="SFB68147.1"/>
    </source>
</evidence>
<feature type="binding site" evidence="5">
    <location>
        <begin position="60"/>
        <end position="62"/>
    </location>
    <ligand>
        <name>AMP</name>
        <dbReference type="ChEBI" id="CHEBI:456215"/>
    </ligand>
</feature>
<dbReference type="PROSITE" id="PS00113">
    <property type="entry name" value="ADENYLATE_KINASE"/>
    <property type="match status" value="1"/>
</dbReference>
<dbReference type="InterPro" id="IPR027417">
    <property type="entry name" value="P-loop_NTPase"/>
</dbReference>
<comment type="pathway">
    <text evidence="5">Purine metabolism; AMP biosynthesis via salvage pathway; AMP from ADP: step 1/1.</text>
</comment>
<keyword evidence="1 5" id="KW-0808">Transferase</keyword>
<evidence type="ECO:0000259" key="8">
    <source>
        <dbReference type="Pfam" id="PF05191"/>
    </source>
</evidence>
<evidence type="ECO:0000256" key="1">
    <source>
        <dbReference type="ARBA" id="ARBA00022679"/>
    </source>
</evidence>
<proteinExistence type="inferred from homology"/>
<dbReference type="Pfam" id="PF00406">
    <property type="entry name" value="ADK"/>
    <property type="match status" value="1"/>
</dbReference>
<evidence type="ECO:0000256" key="6">
    <source>
        <dbReference type="RuleBase" id="RU003330"/>
    </source>
</evidence>
<keyword evidence="10" id="KW-1185">Reference proteome</keyword>
<dbReference type="GO" id="GO:0044209">
    <property type="term" value="P:AMP salvage"/>
    <property type="evidence" value="ECO:0007669"/>
    <property type="project" value="UniProtKB-UniRule"/>
</dbReference>
<feature type="binding site" evidence="5">
    <location>
        <position position="167"/>
    </location>
    <ligand>
        <name>AMP</name>
        <dbReference type="ChEBI" id="CHEBI:456215"/>
    </ligand>
</feature>
<dbReference type="InterPro" id="IPR006259">
    <property type="entry name" value="Adenyl_kin_sub"/>
</dbReference>
<keyword evidence="4 5" id="KW-0418">Kinase</keyword>
<dbReference type="PANTHER" id="PTHR23359">
    <property type="entry name" value="NUCLEOTIDE KINASE"/>
    <property type="match status" value="1"/>
</dbReference>
<feature type="binding site" evidence="5">
    <location>
        <position position="33"/>
    </location>
    <ligand>
        <name>AMP</name>
        <dbReference type="ChEBI" id="CHEBI:456215"/>
    </ligand>
</feature>
<sequence>MNKRIVFLGYPGSGKGTQSELLNQKFGVFVLSTGDAFRHMIKDGVGETANIIRSYVNKGELVPDDLTFQVVQESLPDCENGWILDGFPRNLRQAELLKDFCTPTDVILFHIEENIIFQRLSGRRIAKSSGKVYNIYLNPPKREGICDISGEVLIQREDDQPETVAKRLEIYRIETEPLISYYKDAGLLKVVQANQPIEKVFENLKEVLQLV</sequence>
<reference evidence="10" key="1">
    <citation type="submission" date="2016-10" db="EMBL/GenBank/DDBJ databases">
        <authorList>
            <person name="Varghese N."/>
            <person name="Submissions S."/>
        </authorList>
    </citation>
    <scope>NUCLEOTIDE SEQUENCE [LARGE SCALE GENOMIC DNA]</scope>
    <source>
        <strain evidence="10">ATCC 43811</strain>
    </source>
</reference>
<dbReference type="InterPro" id="IPR007862">
    <property type="entry name" value="Adenylate_kinase_lid-dom"/>
</dbReference>
<dbReference type="RefSeq" id="WP_092317225.1">
    <property type="nucleotide sequence ID" value="NZ_FOKY01000001.1"/>
</dbReference>
<feature type="binding site" evidence="5">
    <location>
        <position position="156"/>
    </location>
    <ligand>
        <name>AMP</name>
        <dbReference type="ChEBI" id="CHEBI:456215"/>
    </ligand>
</feature>
<dbReference type="InterPro" id="IPR033690">
    <property type="entry name" value="Adenylat_kinase_CS"/>
</dbReference>
<dbReference type="NCBIfam" id="TIGR01351">
    <property type="entry name" value="adk"/>
    <property type="match status" value="1"/>
</dbReference>
<dbReference type="Gene3D" id="3.40.50.300">
    <property type="entry name" value="P-loop containing nucleotide triphosphate hydrolases"/>
    <property type="match status" value="1"/>
</dbReference>
<dbReference type="STRING" id="34097.SAMN02745150_00149"/>
<gene>
    <name evidence="5" type="primary">adk</name>
    <name evidence="9" type="ORF">SAMN02745150_00149</name>
</gene>
<keyword evidence="5 7" id="KW-0067">ATP-binding</keyword>
<dbReference type="UniPathway" id="UPA00588">
    <property type="reaction ID" value="UER00649"/>
</dbReference>
<name>A0A1I1D057_BREAD</name>
<evidence type="ECO:0000256" key="7">
    <source>
        <dbReference type="RuleBase" id="RU003331"/>
    </source>
</evidence>
<dbReference type="InterPro" id="IPR000850">
    <property type="entry name" value="Adenylat/UMP-CMP_kin"/>
</dbReference>
<comment type="subunit">
    <text evidence="5 7">Monomer.</text>
</comment>
<dbReference type="Proteomes" id="UP000240042">
    <property type="component" value="Unassembled WGS sequence"/>
</dbReference>
<dbReference type="GO" id="GO:0005524">
    <property type="term" value="F:ATP binding"/>
    <property type="evidence" value="ECO:0007669"/>
    <property type="project" value="UniProtKB-UniRule"/>
</dbReference>
<evidence type="ECO:0000256" key="3">
    <source>
        <dbReference type="ARBA" id="ARBA00022741"/>
    </source>
</evidence>
<feature type="binding site" evidence="5">
    <location>
        <position position="195"/>
    </location>
    <ligand>
        <name>ATP</name>
        <dbReference type="ChEBI" id="CHEBI:30616"/>
    </ligand>
</feature>
<dbReference type="PRINTS" id="PR00094">
    <property type="entry name" value="ADENYLTKNASE"/>
</dbReference>
<feature type="region of interest" description="LID" evidence="5">
    <location>
        <begin position="122"/>
        <end position="159"/>
    </location>
</feature>
<dbReference type="HAMAP" id="MF_00235">
    <property type="entry name" value="Adenylate_kinase_Adk"/>
    <property type="match status" value="1"/>
</dbReference>
<dbReference type="AlphaFoldDB" id="A0A1I1D057"/>
<evidence type="ECO:0000256" key="4">
    <source>
        <dbReference type="ARBA" id="ARBA00022777"/>
    </source>
</evidence>
<evidence type="ECO:0000313" key="10">
    <source>
        <dbReference type="Proteomes" id="UP000240042"/>
    </source>
</evidence>
<comment type="domain">
    <text evidence="5">Consists of three domains, a large central CORE domain and two small peripheral domains, NMPbind and LID, which undergo movements during catalysis. The LID domain closes over the site of phosphoryl transfer upon ATP binding. Assembling and dissambling the active center during each catalytic cycle provides an effective means to prevent ATP hydrolysis.</text>
</comment>
<comment type="function">
    <text evidence="5">Catalyzes the reversible transfer of the terminal phosphate group between ATP and AMP. Plays an important role in cellular energy homeostasis and in adenine nucleotide metabolism.</text>
</comment>
<comment type="catalytic activity">
    <reaction evidence="5 7">
        <text>AMP + ATP = 2 ADP</text>
        <dbReference type="Rhea" id="RHEA:12973"/>
        <dbReference type="ChEBI" id="CHEBI:30616"/>
        <dbReference type="ChEBI" id="CHEBI:456215"/>
        <dbReference type="ChEBI" id="CHEBI:456216"/>
        <dbReference type="EC" id="2.7.4.3"/>
    </reaction>
</comment>
<dbReference type="OrthoDB" id="9805030at2"/>
<keyword evidence="5" id="KW-0963">Cytoplasm</keyword>
<evidence type="ECO:0000256" key="2">
    <source>
        <dbReference type="ARBA" id="ARBA00022727"/>
    </source>
</evidence>
<accession>A0A1I1D057</accession>
<dbReference type="EC" id="2.7.4.3" evidence="5 7"/>
<dbReference type="EMBL" id="FOKY01000001">
    <property type="protein sequence ID" value="SFB68147.1"/>
    <property type="molecule type" value="Genomic_DNA"/>
</dbReference>
<protein>
    <recommendedName>
        <fullName evidence="5 7">Adenylate kinase</fullName>
        <shortName evidence="5">AK</shortName>
        <ecNumber evidence="5 7">2.7.4.3</ecNumber>
    </recommendedName>
    <alternativeName>
        <fullName evidence="5">ATP-AMP transphosphorylase</fullName>
    </alternativeName>
    <alternativeName>
        <fullName evidence="5">ATP:AMP phosphotransferase</fullName>
    </alternativeName>
    <alternativeName>
        <fullName evidence="5">Adenylate monophosphate kinase</fullName>
    </alternativeName>
</protein>
<feature type="binding site" evidence="5">
    <location>
        <position position="123"/>
    </location>
    <ligand>
        <name>ATP</name>
        <dbReference type="ChEBI" id="CHEBI:30616"/>
    </ligand>
</feature>